<dbReference type="PANTHER" id="PTHR47074">
    <property type="entry name" value="BNAC02G40300D PROTEIN"/>
    <property type="match status" value="1"/>
</dbReference>
<dbReference type="PANTHER" id="PTHR47074:SF73">
    <property type="entry name" value="OS04G0448401 PROTEIN"/>
    <property type="match status" value="1"/>
</dbReference>
<organism evidence="2 3">
    <name type="scientific">Triticum turgidum subsp. durum</name>
    <name type="common">Durum wheat</name>
    <name type="synonym">Triticum durum</name>
    <dbReference type="NCBI Taxonomy" id="4567"/>
    <lineage>
        <taxon>Eukaryota</taxon>
        <taxon>Viridiplantae</taxon>
        <taxon>Streptophyta</taxon>
        <taxon>Embryophyta</taxon>
        <taxon>Tracheophyta</taxon>
        <taxon>Spermatophyta</taxon>
        <taxon>Magnoliopsida</taxon>
        <taxon>Liliopsida</taxon>
        <taxon>Poales</taxon>
        <taxon>Poaceae</taxon>
        <taxon>BOP clade</taxon>
        <taxon>Pooideae</taxon>
        <taxon>Triticodae</taxon>
        <taxon>Triticeae</taxon>
        <taxon>Triticinae</taxon>
        <taxon>Triticum</taxon>
    </lineage>
</organism>
<dbReference type="InterPro" id="IPR052929">
    <property type="entry name" value="RNase_H-like_EbsB-rel"/>
</dbReference>
<dbReference type="CDD" id="cd06222">
    <property type="entry name" value="RNase_H_like"/>
    <property type="match status" value="1"/>
</dbReference>
<sequence length="135" mass="14563">MGIGVVVRNHSGDLLVACNKVFPGIPEPELAEALAIRHALNICQAEGFMHISLVSDCLSMVNKIRSPGQDRSSVGAVVSDIKSLVSFTHCTFSHVKRGLNVAAHKLARSCELAVNCFYRGVAPDCIRDELYSDVP</sequence>
<dbReference type="AlphaFoldDB" id="A0A9R1C459"/>
<dbReference type="Proteomes" id="UP000324705">
    <property type="component" value="Chromosome 7B"/>
</dbReference>
<dbReference type="Gramene" id="TRITD7Bv1G189960.1">
    <property type="protein sequence ID" value="TRITD7Bv1G189960.1"/>
    <property type="gene ID" value="TRITD7Bv1G189960"/>
</dbReference>
<dbReference type="SUPFAM" id="SSF53098">
    <property type="entry name" value="Ribonuclease H-like"/>
    <property type="match status" value="1"/>
</dbReference>
<dbReference type="Gene3D" id="3.30.420.10">
    <property type="entry name" value="Ribonuclease H-like superfamily/Ribonuclease H"/>
    <property type="match status" value="1"/>
</dbReference>
<accession>A0A9R1C459</accession>
<dbReference type="InterPro" id="IPR002156">
    <property type="entry name" value="RNaseH_domain"/>
</dbReference>
<proteinExistence type="predicted"/>
<dbReference type="Pfam" id="PF13456">
    <property type="entry name" value="RVT_3"/>
    <property type="match status" value="1"/>
</dbReference>
<dbReference type="OMA" id="YESIMLE"/>
<dbReference type="InterPro" id="IPR036397">
    <property type="entry name" value="RNaseH_sf"/>
</dbReference>
<reference evidence="2 3" key="1">
    <citation type="submission" date="2017-09" db="EMBL/GenBank/DDBJ databases">
        <authorList>
            <consortium name="International Durum Wheat Genome Sequencing Consortium (IDWGSC)"/>
            <person name="Milanesi L."/>
        </authorList>
    </citation>
    <scope>NUCLEOTIDE SEQUENCE [LARGE SCALE GENOMIC DNA]</scope>
    <source>
        <strain evidence="3">cv. Svevo</strain>
    </source>
</reference>
<dbReference type="GO" id="GO:0003676">
    <property type="term" value="F:nucleic acid binding"/>
    <property type="evidence" value="ECO:0007669"/>
    <property type="project" value="InterPro"/>
</dbReference>
<protein>
    <recommendedName>
        <fullName evidence="1">RNase H type-1 domain-containing protein</fullName>
    </recommendedName>
</protein>
<gene>
    <name evidence="2" type="ORF">TRITD_7Bv1G189960</name>
</gene>
<name>A0A9R1C459_TRITD</name>
<evidence type="ECO:0000259" key="1">
    <source>
        <dbReference type="Pfam" id="PF13456"/>
    </source>
</evidence>
<evidence type="ECO:0000313" key="2">
    <source>
        <dbReference type="EMBL" id="VAI91694.1"/>
    </source>
</evidence>
<evidence type="ECO:0000313" key="3">
    <source>
        <dbReference type="Proteomes" id="UP000324705"/>
    </source>
</evidence>
<dbReference type="InterPro" id="IPR044730">
    <property type="entry name" value="RNase_H-like_dom_plant"/>
</dbReference>
<feature type="domain" description="RNase H type-1" evidence="1">
    <location>
        <begin position="2"/>
        <end position="110"/>
    </location>
</feature>
<dbReference type="GO" id="GO:0004523">
    <property type="term" value="F:RNA-DNA hybrid ribonuclease activity"/>
    <property type="evidence" value="ECO:0007669"/>
    <property type="project" value="InterPro"/>
</dbReference>
<dbReference type="EMBL" id="LT934124">
    <property type="protein sequence ID" value="VAI91694.1"/>
    <property type="molecule type" value="Genomic_DNA"/>
</dbReference>
<dbReference type="InterPro" id="IPR012337">
    <property type="entry name" value="RNaseH-like_sf"/>
</dbReference>
<keyword evidence="3" id="KW-1185">Reference proteome</keyword>